<dbReference type="EMBL" id="LR798277">
    <property type="protein sequence ID" value="CAB5220077.1"/>
    <property type="molecule type" value="Genomic_DNA"/>
</dbReference>
<gene>
    <name evidence="1" type="ORF">UFOVP237_70</name>
</gene>
<organism evidence="1">
    <name type="scientific">uncultured Caudovirales phage</name>
    <dbReference type="NCBI Taxonomy" id="2100421"/>
    <lineage>
        <taxon>Viruses</taxon>
        <taxon>Duplodnaviria</taxon>
        <taxon>Heunggongvirae</taxon>
        <taxon>Uroviricota</taxon>
        <taxon>Caudoviricetes</taxon>
        <taxon>Peduoviridae</taxon>
        <taxon>Maltschvirus</taxon>
        <taxon>Maltschvirus maltsch</taxon>
    </lineage>
</organism>
<evidence type="ECO:0000313" key="1">
    <source>
        <dbReference type="EMBL" id="CAB5220077.1"/>
    </source>
</evidence>
<proteinExistence type="predicted"/>
<accession>A0A6J7WQS7</accession>
<protein>
    <submittedName>
        <fullName evidence="1">Uncharacterized protein</fullName>
    </submittedName>
</protein>
<sequence length="76" mass="9075">MIGIDPRNMEVMEWADKMTPMLNTYGDVGKLDKPDNWQYWATGVILINQKWQSVAPIPYQYTNWRDWAERFLQVIP</sequence>
<name>A0A6J7WQS7_9CAUD</name>
<reference evidence="1" key="1">
    <citation type="submission" date="2020-05" db="EMBL/GenBank/DDBJ databases">
        <authorList>
            <person name="Chiriac C."/>
            <person name="Salcher M."/>
            <person name="Ghai R."/>
            <person name="Kavagutti S V."/>
        </authorList>
    </citation>
    <scope>NUCLEOTIDE SEQUENCE</scope>
</reference>